<sequence>MNRQYQQYPYREHFLNDRSVPTETRKLVQLHTNGSITLLSWKPRSKNNMEAYVYLSHKQAKRLYRFLETAFKVKLTNEKKES</sequence>
<evidence type="ECO:0000313" key="1">
    <source>
        <dbReference type="EMBL" id="KKL09298.1"/>
    </source>
</evidence>
<gene>
    <name evidence="1" type="ORF">LCGC14_2567280</name>
</gene>
<dbReference type="EMBL" id="LAZR01042541">
    <property type="protein sequence ID" value="KKL09298.1"/>
    <property type="molecule type" value="Genomic_DNA"/>
</dbReference>
<organism evidence="1">
    <name type="scientific">marine sediment metagenome</name>
    <dbReference type="NCBI Taxonomy" id="412755"/>
    <lineage>
        <taxon>unclassified sequences</taxon>
        <taxon>metagenomes</taxon>
        <taxon>ecological metagenomes</taxon>
    </lineage>
</organism>
<comment type="caution">
    <text evidence="1">The sequence shown here is derived from an EMBL/GenBank/DDBJ whole genome shotgun (WGS) entry which is preliminary data.</text>
</comment>
<name>A0A0F9DB75_9ZZZZ</name>
<reference evidence="1" key="1">
    <citation type="journal article" date="2015" name="Nature">
        <title>Complex archaea that bridge the gap between prokaryotes and eukaryotes.</title>
        <authorList>
            <person name="Spang A."/>
            <person name="Saw J.H."/>
            <person name="Jorgensen S.L."/>
            <person name="Zaremba-Niedzwiedzka K."/>
            <person name="Martijn J."/>
            <person name="Lind A.E."/>
            <person name="van Eijk R."/>
            <person name="Schleper C."/>
            <person name="Guy L."/>
            <person name="Ettema T.J."/>
        </authorList>
    </citation>
    <scope>NUCLEOTIDE SEQUENCE</scope>
</reference>
<protein>
    <submittedName>
        <fullName evidence="1">Uncharacterized protein</fullName>
    </submittedName>
</protein>
<proteinExistence type="predicted"/>
<accession>A0A0F9DB75</accession>
<dbReference type="AlphaFoldDB" id="A0A0F9DB75"/>